<keyword evidence="6" id="KW-0735">Signal-anchor</keyword>
<dbReference type="OMA" id="FFWLGQL"/>
<organism evidence="10 11">
    <name type="scientific">Naumovozyma castellii</name>
    <name type="common">Yeast</name>
    <name type="synonym">Saccharomyces castellii</name>
    <dbReference type="NCBI Taxonomy" id="27288"/>
    <lineage>
        <taxon>Eukaryota</taxon>
        <taxon>Fungi</taxon>
        <taxon>Dikarya</taxon>
        <taxon>Ascomycota</taxon>
        <taxon>Saccharomycotina</taxon>
        <taxon>Saccharomycetes</taxon>
        <taxon>Saccharomycetales</taxon>
        <taxon>Saccharomycetaceae</taxon>
        <taxon>Naumovozyma</taxon>
    </lineage>
</organism>
<evidence type="ECO:0000256" key="2">
    <source>
        <dbReference type="ARBA" id="ARBA00009105"/>
    </source>
</evidence>
<comment type="similarity">
    <text evidence="2">Belongs to the MNN1/MNT family.</text>
</comment>
<evidence type="ECO:0000256" key="3">
    <source>
        <dbReference type="ARBA" id="ARBA00022676"/>
    </source>
</evidence>
<evidence type="ECO:0000256" key="1">
    <source>
        <dbReference type="ARBA" id="ARBA00004606"/>
    </source>
</evidence>
<comment type="subcellular location">
    <subcellularLocation>
        <location evidence="1">Membrane</location>
        <topology evidence="1">Single-pass type II membrane protein</topology>
    </subcellularLocation>
</comment>
<keyword evidence="9" id="KW-0325">Glycoprotein</keyword>
<dbReference type="Pfam" id="PF11051">
    <property type="entry name" value="Mannosyl_trans3"/>
    <property type="match status" value="1"/>
</dbReference>
<dbReference type="PANTHER" id="PTHR31392:SF1">
    <property type="entry name" value="ALPHA-1,3-MANNOSYLTRANSFERASE MNN1-RELATED"/>
    <property type="match status" value="1"/>
</dbReference>
<dbReference type="PANTHER" id="PTHR31392">
    <property type="entry name" value="ALPHA-1,3-MANNOSYLTRANSFERASE MNN1-RELATED"/>
    <property type="match status" value="1"/>
</dbReference>
<reference key="2">
    <citation type="submission" date="2011-08" db="EMBL/GenBank/DDBJ databases">
        <title>Genome sequence of Naumovozyma castellii.</title>
        <authorList>
            <person name="Gordon J.L."/>
            <person name="Armisen D."/>
            <person name="Proux-Wera E."/>
            <person name="OhEigeartaigh S.S."/>
            <person name="Byrne K.P."/>
            <person name="Wolfe K.H."/>
        </authorList>
    </citation>
    <scope>NUCLEOTIDE SEQUENCE</scope>
    <source>
        <strain>Type strain:CBS 4309</strain>
    </source>
</reference>
<gene>
    <name evidence="10" type="primary">NCAS0F00780</name>
    <name evidence="10" type="ordered locus">NCAS_0F00780</name>
</gene>
<evidence type="ECO:0008006" key="12">
    <source>
        <dbReference type="Google" id="ProtNLM"/>
    </source>
</evidence>
<dbReference type="InParanoid" id="G0VGE2"/>
<dbReference type="OrthoDB" id="430354at2759"/>
<dbReference type="KEGG" id="ncs:NCAS_0F00780"/>
<evidence type="ECO:0000256" key="6">
    <source>
        <dbReference type="ARBA" id="ARBA00022968"/>
    </source>
</evidence>
<keyword evidence="11" id="KW-1185">Reference proteome</keyword>
<proteinExistence type="inferred from homology"/>
<evidence type="ECO:0000256" key="9">
    <source>
        <dbReference type="ARBA" id="ARBA00023180"/>
    </source>
</evidence>
<dbReference type="AlphaFoldDB" id="G0VGE2"/>
<dbReference type="GO" id="GO:0005794">
    <property type="term" value="C:Golgi apparatus"/>
    <property type="evidence" value="ECO:0007669"/>
    <property type="project" value="EnsemblFungi"/>
</dbReference>
<dbReference type="RefSeq" id="XP_003676918.1">
    <property type="nucleotide sequence ID" value="XM_003676870.1"/>
</dbReference>
<dbReference type="InterPro" id="IPR029044">
    <property type="entry name" value="Nucleotide-diphossugar_trans"/>
</dbReference>
<dbReference type="FunCoup" id="G0VGE2">
    <property type="interactions" value="32"/>
</dbReference>
<dbReference type="GO" id="GO:0006493">
    <property type="term" value="P:protein O-linked glycosylation"/>
    <property type="evidence" value="ECO:0007669"/>
    <property type="project" value="EnsemblFungi"/>
</dbReference>
<dbReference type="GO" id="GO:0016020">
    <property type="term" value="C:membrane"/>
    <property type="evidence" value="ECO:0007669"/>
    <property type="project" value="UniProtKB-SubCell"/>
</dbReference>
<dbReference type="Proteomes" id="UP000001640">
    <property type="component" value="Chromosome 6"/>
</dbReference>
<dbReference type="EMBL" id="HE576757">
    <property type="protein sequence ID" value="CCC70562.1"/>
    <property type="molecule type" value="Genomic_DNA"/>
</dbReference>
<keyword evidence="8" id="KW-0472">Membrane</keyword>
<keyword evidence="3" id="KW-0328">Glycosyltransferase</keyword>
<dbReference type="GO" id="GO:0000033">
    <property type="term" value="F:alpha-1,3-mannosyltransferase activity"/>
    <property type="evidence" value="ECO:0007669"/>
    <property type="project" value="EnsemblFungi"/>
</dbReference>
<dbReference type="eggNOG" id="ENOG502RZ48">
    <property type="taxonomic scope" value="Eukaryota"/>
</dbReference>
<dbReference type="HOGENOM" id="CLU_015387_1_0_1"/>
<keyword evidence="4" id="KW-0808">Transferase</keyword>
<dbReference type="InterPro" id="IPR022751">
    <property type="entry name" value="Alpha_mannosyltransferase"/>
</dbReference>
<evidence type="ECO:0000313" key="10">
    <source>
        <dbReference type="EMBL" id="CCC70562.1"/>
    </source>
</evidence>
<keyword evidence="5" id="KW-0812">Transmembrane</keyword>
<evidence type="ECO:0000313" key="11">
    <source>
        <dbReference type="Proteomes" id="UP000001640"/>
    </source>
</evidence>
<protein>
    <recommendedName>
        <fullName evidence="12">Alpha-1,3-mannosyltransferase</fullName>
    </recommendedName>
</protein>
<dbReference type="SUPFAM" id="SSF53448">
    <property type="entry name" value="Nucleotide-diphospho-sugar transferases"/>
    <property type="match status" value="1"/>
</dbReference>
<evidence type="ECO:0000256" key="8">
    <source>
        <dbReference type="ARBA" id="ARBA00023136"/>
    </source>
</evidence>
<sequence>MVLSLIFKVRRSVGKKAKFAGSVALLLLLYLIYATSANISKAPSHTNKKETNMLYRMANSVSPFAFLDGNRETVLGGETLMKSLLSNRKFTNKERETLKDWPNAKKLDQCRYLVYSIYQQDANWSNEGMCTYHSNDELDDSLLALMGERLRIYDYCFITGKLNVKDVFNDYLTENNSITASDFQKRMFPFLRSDSEESNELFWPIVTNLKTGEVQPRPKVSVSPKEFNSQFWKYWKQSSHGKGIVLTMGERDVDMFKKQLRVLDHLGNKLPIQLVTAGSEYSPEFLKDLTDFLKTTNQEVYLVEASPILDPEFVSKYIVFFFHKWIAILLNTFEELVLIDADVVPFVPLKSFFKSEGYKTTGLLLFKDRNMKGEHTFTYCMESLKYMEPSRQETEYIQTNLLIDSTKELPSPTSSEEAAVYNHFFKDLRLHHVDSGLVTVNKNEKMNGLLMSFMLHLNGKIQRCVYGDKEFFWLGQLFAGQDYSIHPMDAGVAGGIDRSNPNSSPKEYFICSAQISHIDENQKLLWQNGGSNFCEVSNSATSDFEKDPSYFRGRYQSMESLKTLYDSPVKFDGVIIPDASANPWLQLKECSNYMYCAFNVEDHQNSKLDSGFMKRFDKGTMDELNKISEIWNQGLTAKI</sequence>
<accession>G0VGE2</accession>
<evidence type="ECO:0000256" key="5">
    <source>
        <dbReference type="ARBA" id="ARBA00022692"/>
    </source>
</evidence>
<evidence type="ECO:0000256" key="4">
    <source>
        <dbReference type="ARBA" id="ARBA00022679"/>
    </source>
</evidence>
<dbReference type="GeneID" id="96904211"/>
<reference evidence="10 11" key="1">
    <citation type="journal article" date="2011" name="Proc. Natl. Acad. Sci. U.S.A.">
        <title>Evolutionary erosion of yeast sex chromosomes by mating-type switching accidents.</title>
        <authorList>
            <person name="Gordon J.L."/>
            <person name="Armisen D."/>
            <person name="Proux-Wera E."/>
            <person name="Oheigeartaigh S.S."/>
            <person name="Byrne K.P."/>
            <person name="Wolfe K.H."/>
        </authorList>
    </citation>
    <scope>NUCLEOTIDE SEQUENCE [LARGE SCALE GENOMIC DNA]</scope>
    <source>
        <strain evidence="11">ATCC 76901 / BCRC 22586 / CBS 4309 / NBRC 1992 / NRRL Y-12630</strain>
    </source>
</reference>
<evidence type="ECO:0000256" key="7">
    <source>
        <dbReference type="ARBA" id="ARBA00022989"/>
    </source>
</evidence>
<keyword evidence="7" id="KW-1133">Transmembrane helix</keyword>
<dbReference type="STRING" id="1064592.G0VGE2"/>
<name>G0VGE2_NAUCA</name>